<keyword evidence="3" id="KW-1185">Reference proteome</keyword>
<comment type="caution">
    <text evidence="2">The sequence shown here is derived from an EMBL/GenBank/DDBJ whole genome shotgun (WGS) entry which is preliminary data.</text>
</comment>
<dbReference type="SUPFAM" id="SSF69255">
    <property type="entry name" value="gp5 N-terminal domain-like"/>
    <property type="match status" value="1"/>
</dbReference>
<evidence type="ECO:0000313" key="2">
    <source>
        <dbReference type="EMBL" id="MEA5365211.1"/>
    </source>
</evidence>
<dbReference type="InterPro" id="IPR006531">
    <property type="entry name" value="Gp5/Vgr_OB"/>
</dbReference>
<dbReference type="SUPFAM" id="SSF69279">
    <property type="entry name" value="Phage tail proteins"/>
    <property type="match status" value="1"/>
</dbReference>
<dbReference type="RefSeq" id="WP_323333552.1">
    <property type="nucleotide sequence ID" value="NZ_JAYFSI010000011.1"/>
</dbReference>
<proteinExistence type="predicted"/>
<dbReference type="EMBL" id="JAYFSI010000011">
    <property type="protein sequence ID" value="MEA5365211.1"/>
    <property type="molecule type" value="Genomic_DNA"/>
</dbReference>
<dbReference type="InterPro" id="IPR037026">
    <property type="entry name" value="Vgr_OB-fold_dom_sf"/>
</dbReference>
<protein>
    <submittedName>
        <fullName evidence="2">Phage baseplate assembly protein V</fullName>
    </submittedName>
</protein>
<feature type="domain" description="Gp5/Type VI secretion system Vgr protein OB-fold" evidence="1">
    <location>
        <begin position="458"/>
        <end position="529"/>
    </location>
</feature>
<dbReference type="Gene3D" id="2.40.50.230">
    <property type="entry name" value="Gp5 N-terminal domain"/>
    <property type="match status" value="1"/>
</dbReference>
<evidence type="ECO:0000259" key="1">
    <source>
        <dbReference type="Pfam" id="PF04717"/>
    </source>
</evidence>
<gene>
    <name evidence="2" type="ORF">VA596_37165</name>
</gene>
<organism evidence="2 3">
    <name type="scientific">Amycolatopsis heterodermiae</name>
    <dbReference type="NCBI Taxonomy" id="3110235"/>
    <lineage>
        <taxon>Bacteria</taxon>
        <taxon>Bacillati</taxon>
        <taxon>Actinomycetota</taxon>
        <taxon>Actinomycetes</taxon>
        <taxon>Pseudonocardiales</taxon>
        <taxon>Pseudonocardiaceae</taxon>
        <taxon>Amycolatopsis</taxon>
    </lineage>
</organism>
<accession>A0ABU5RJ97</accession>
<dbReference type="Pfam" id="PF04717">
    <property type="entry name" value="Phage_base_V"/>
    <property type="match status" value="1"/>
</dbReference>
<sequence length="769" mass="77527">MTDPMSVEEPPPSRNRPTVRPIVTVDSAPLSALAASRLARVVVDCDLTLPGMFELTFLDNDGRTLDDAGIAVGSVVAVTGSGTDDGVHNIGKLVVGEVTAIEAQLRELTAHTVVRGYTAEHRLQRATRSRTFLNSTDSDVATQLAAEAGLATAGVVATTTTHPYLAQVNQTDWDFLLDRAAEIGFEAGMSDGVFHFRPATSVSRPVAAAPEPVTFPDDLLDFRPRVTAGNLTPDVEVRAWDPLKVVAIAQQATTPGGGAGDTPNSLGTRFSPAGGGLGGKLGGVVSKVLGQVAEQADNPAVLAKAVGDPAGSAKNLLGGVGAAVLGGLDLASLGPAPSPTARVTVDRPFGTGEQEFTAAPGMAAALGTEAGSTFAEAEGEAVGDPMIQPGVLLEVRGVPRPFGGQWLVSRTQHIFDDRDRGYRTVFSAHGRQDRSMLGLTSLGRATRQRPRLDGVVCGVVSNTLDPLGKARVKVTLPWLAPDFETDWAPAVQFLAGRRGGALFLPEVGDEVMVTFEFGDPRRPYVLGGLVNNLTTWKLSTPPAQTLSLSSGGGLGGGMGNPMMGGGGMLLGAAVGAAEGAMSADGGDGVGGSVQTPGMVGEIIQRGFVSSTGNCLMFTDEPLPGATVAEDLLRSEPGAAEAAGAATGALSGALGSSGGGGGAGAPAMGTGGALGALASSVTVGTQNGAVALTMDQVNAAVSLTCNPVLGVSKSPLPQMTLAAMDGVVIVSAGPAGTVEIDGGAMLTLKATTALNIAAPVVTVNGIPLPI</sequence>
<reference evidence="2 3" key="1">
    <citation type="submission" date="2023-12" db="EMBL/GenBank/DDBJ databases">
        <title>Amycolatopsis sp. V23-08.</title>
        <authorList>
            <person name="Somphong A."/>
        </authorList>
    </citation>
    <scope>NUCLEOTIDE SEQUENCE [LARGE SCALE GENOMIC DNA]</scope>
    <source>
        <strain evidence="2 3">V23-08</strain>
    </source>
</reference>
<dbReference type="Proteomes" id="UP001304298">
    <property type="component" value="Unassembled WGS sequence"/>
</dbReference>
<evidence type="ECO:0000313" key="3">
    <source>
        <dbReference type="Proteomes" id="UP001304298"/>
    </source>
</evidence>
<name>A0ABU5RJ97_9PSEU</name>